<evidence type="ECO:0000313" key="2">
    <source>
        <dbReference type="Proteomes" id="UP000053144"/>
    </source>
</evidence>
<dbReference type="Proteomes" id="UP000053144">
    <property type="component" value="Unassembled WGS sequence"/>
</dbReference>
<organism evidence="1 2">
    <name type="scientific">Phaseolus angularis</name>
    <name type="common">Azuki bean</name>
    <name type="synonym">Vigna angularis</name>
    <dbReference type="NCBI Taxonomy" id="3914"/>
    <lineage>
        <taxon>Eukaryota</taxon>
        <taxon>Viridiplantae</taxon>
        <taxon>Streptophyta</taxon>
        <taxon>Embryophyta</taxon>
        <taxon>Tracheophyta</taxon>
        <taxon>Spermatophyta</taxon>
        <taxon>Magnoliopsida</taxon>
        <taxon>eudicotyledons</taxon>
        <taxon>Gunneridae</taxon>
        <taxon>Pentapetalae</taxon>
        <taxon>rosids</taxon>
        <taxon>fabids</taxon>
        <taxon>Fabales</taxon>
        <taxon>Fabaceae</taxon>
        <taxon>Papilionoideae</taxon>
        <taxon>50 kb inversion clade</taxon>
        <taxon>NPAAA clade</taxon>
        <taxon>indigoferoid/millettioid clade</taxon>
        <taxon>Phaseoleae</taxon>
        <taxon>Vigna</taxon>
    </lineage>
</organism>
<evidence type="ECO:0000313" key="1">
    <source>
        <dbReference type="EMBL" id="KOM28805.1"/>
    </source>
</evidence>
<proteinExistence type="predicted"/>
<dbReference type="EMBL" id="KQ258451">
    <property type="protein sequence ID" value="KOM28805.1"/>
    <property type="molecule type" value="Genomic_DNA"/>
</dbReference>
<name>A0A0L9TDW2_PHAAN</name>
<gene>
    <name evidence="1" type="ORF">LR48_Vigan588s001300</name>
</gene>
<dbReference type="AlphaFoldDB" id="A0A0L9TDW2"/>
<protein>
    <submittedName>
        <fullName evidence="1">Uncharacterized protein</fullName>
    </submittedName>
</protein>
<dbReference type="Gramene" id="KOM28805">
    <property type="protein sequence ID" value="KOM28805"/>
    <property type="gene ID" value="LR48_Vigan588s001300"/>
</dbReference>
<reference evidence="2" key="1">
    <citation type="journal article" date="2015" name="Proc. Natl. Acad. Sci. U.S.A.">
        <title>Genome sequencing of adzuki bean (Vigna angularis) provides insight into high starch and low fat accumulation and domestication.</title>
        <authorList>
            <person name="Yang K."/>
            <person name="Tian Z."/>
            <person name="Chen C."/>
            <person name="Luo L."/>
            <person name="Zhao B."/>
            <person name="Wang Z."/>
            <person name="Yu L."/>
            <person name="Li Y."/>
            <person name="Sun Y."/>
            <person name="Li W."/>
            <person name="Chen Y."/>
            <person name="Li Y."/>
            <person name="Zhang Y."/>
            <person name="Ai D."/>
            <person name="Zhao J."/>
            <person name="Shang C."/>
            <person name="Ma Y."/>
            <person name="Wu B."/>
            <person name="Wang M."/>
            <person name="Gao L."/>
            <person name="Sun D."/>
            <person name="Zhang P."/>
            <person name="Guo F."/>
            <person name="Wang W."/>
            <person name="Li Y."/>
            <person name="Wang J."/>
            <person name="Varshney R.K."/>
            <person name="Wang J."/>
            <person name="Ling H.Q."/>
            <person name="Wan P."/>
        </authorList>
    </citation>
    <scope>NUCLEOTIDE SEQUENCE</scope>
    <source>
        <strain evidence="2">cv. Jingnong 6</strain>
    </source>
</reference>
<accession>A0A0L9TDW2</accession>
<sequence>MIVNYNDVLEYELDISGTVHAEIEEDGVSGESRGRSLSIVLEFRHRLVRGFTLRSVEEGQLNYASAKMTNSSTIIQIRMSRVEYILHGLKDVVEEIPLEQVLEDADIAV</sequence>